<dbReference type="SUPFAM" id="SSF55550">
    <property type="entry name" value="SH2 domain"/>
    <property type="match status" value="1"/>
</dbReference>
<dbReference type="PROSITE" id="PS50001">
    <property type="entry name" value="SH2"/>
    <property type="match status" value="1"/>
</dbReference>
<dbReference type="InterPro" id="IPR029071">
    <property type="entry name" value="Ubiquitin-like_domsf"/>
</dbReference>
<feature type="compositionally biased region" description="Polar residues" evidence="4">
    <location>
        <begin position="119"/>
        <end position="132"/>
    </location>
</feature>
<dbReference type="GO" id="GO:0030139">
    <property type="term" value="C:endocytic vesicle"/>
    <property type="evidence" value="ECO:0007669"/>
    <property type="project" value="TreeGrafter"/>
</dbReference>
<protein>
    <submittedName>
        <fullName evidence="8">Protein sprint</fullName>
    </submittedName>
</protein>
<accession>A0AAV4WQ25</accession>
<dbReference type="EMBL" id="BPLQ01014930">
    <property type="protein sequence ID" value="GIY84433.1"/>
    <property type="molecule type" value="Genomic_DNA"/>
</dbReference>
<feature type="region of interest" description="Disordered" evidence="4">
    <location>
        <begin position="699"/>
        <end position="741"/>
    </location>
</feature>
<evidence type="ECO:0000256" key="3">
    <source>
        <dbReference type="PROSITE-ProRule" id="PRU00191"/>
    </source>
</evidence>
<dbReference type="SUPFAM" id="SSF109993">
    <property type="entry name" value="VPS9 domain"/>
    <property type="match status" value="1"/>
</dbReference>
<evidence type="ECO:0000313" key="8">
    <source>
        <dbReference type="EMBL" id="GIY84433.1"/>
    </source>
</evidence>
<dbReference type="GO" id="GO:0007165">
    <property type="term" value="P:signal transduction"/>
    <property type="evidence" value="ECO:0007669"/>
    <property type="project" value="InterPro"/>
</dbReference>
<dbReference type="Pfam" id="PF02204">
    <property type="entry name" value="VPS9"/>
    <property type="match status" value="1"/>
</dbReference>
<dbReference type="InterPro" id="IPR045046">
    <property type="entry name" value="Vps9-like"/>
</dbReference>
<evidence type="ECO:0000256" key="2">
    <source>
        <dbReference type="ARBA" id="ARBA00022468"/>
    </source>
</evidence>
<feature type="compositionally biased region" description="Polar residues" evidence="4">
    <location>
        <begin position="354"/>
        <end position="368"/>
    </location>
</feature>
<organism evidence="8 9">
    <name type="scientific">Caerostris darwini</name>
    <dbReference type="NCBI Taxonomy" id="1538125"/>
    <lineage>
        <taxon>Eukaryota</taxon>
        <taxon>Metazoa</taxon>
        <taxon>Ecdysozoa</taxon>
        <taxon>Arthropoda</taxon>
        <taxon>Chelicerata</taxon>
        <taxon>Arachnida</taxon>
        <taxon>Araneae</taxon>
        <taxon>Araneomorphae</taxon>
        <taxon>Entelegynae</taxon>
        <taxon>Araneoidea</taxon>
        <taxon>Araneidae</taxon>
        <taxon>Caerostris</taxon>
    </lineage>
</organism>
<keyword evidence="9" id="KW-1185">Reference proteome</keyword>
<evidence type="ECO:0000259" key="5">
    <source>
        <dbReference type="PROSITE" id="PS50001"/>
    </source>
</evidence>
<dbReference type="GO" id="GO:0031267">
    <property type="term" value="F:small GTPase binding"/>
    <property type="evidence" value="ECO:0007669"/>
    <property type="project" value="TreeGrafter"/>
</dbReference>
<dbReference type="PROSITE" id="PS50200">
    <property type="entry name" value="RA"/>
    <property type="match status" value="1"/>
</dbReference>
<evidence type="ECO:0000259" key="7">
    <source>
        <dbReference type="PROSITE" id="PS51205"/>
    </source>
</evidence>
<keyword evidence="3" id="KW-0727">SH2 domain</keyword>
<feature type="region of interest" description="Disordered" evidence="4">
    <location>
        <begin position="568"/>
        <end position="603"/>
    </location>
</feature>
<comment type="similarity">
    <text evidence="1">Belongs to the RIN (Ras interaction/interference) family.</text>
</comment>
<dbReference type="InterPro" id="IPR000980">
    <property type="entry name" value="SH2"/>
</dbReference>
<dbReference type="GO" id="GO:0005085">
    <property type="term" value="F:guanyl-nucleotide exchange factor activity"/>
    <property type="evidence" value="ECO:0007669"/>
    <property type="project" value="InterPro"/>
</dbReference>
<dbReference type="Gene3D" id="3.30.505.10">
    <property type="entry name" value="SH2 domain"/>
    <property type="match status" value="1"/>
</dbReference>
<dbReference type="InterPro" id="IPR003123">
    <property type="entry name" value="VPS9"/>
</dbReference>
<feature type="region of interest" description="Disordered" evidence="4">
    <location>
        <begin position="885"/>
        <end position="937"/>
    </location>
</feature>
<gene>
    <name evidence="8" type="primary">spri</name>
    <name evidence="8" type="ORF">CDAR_278721</name>
</gene>
<dbReference type="SMART" id="SM00314">
    <property type="entry name" value="RA"/>
    <property type="match status" value="1"/>
</dbReference>
<dbReference type="PANTHER" id="PTHR23101">
    <property type="entry name" value="RAB GDP/GTP EXCHANGE FACTOR"/>
    <property type="match status" value="1"/>
</dbReference>
<sequence length="1379" mass="152001">MAASVTCDRAHINVFASITTCDEVILRESLMNPCALISGVAHDLDLMLQDLFPDAIPSPLREQYGFTDDIALDHESFANHATLLEQFMRGAGPDGAFLESGSADACGEYRSRKSLFAETPTSDSCDGRTTSTSSPSPPPPAPPPRSAPPPLAPPAHALGAQQAGLVSSSSVSSVQETSDGDSSHTGSSFAPCDIGLLERLIRTHPIWFLPGIGRAGAVHLLQGKDVGNFIVRQSSKPNTMALSVRLPEDKGPYVEHYLIETVGDAQLRLEGSDNNFHAIPMLVAHYCQCCDELPVQLALPCPLAQAGSRQELSSLALLGQDFWLSSLVKSPSLAPSFPAPESTENLHSTFKPASVSSRNGLSPPSTLHLNMDQPPDASSLSSGSPPPPVAPKHQAHNAPPPPPPRSFLTSRTSSCTNIPASQASDTSPELSSPTSSNNDCKAQPNGLDLEEEMAKTEPETKKTEKKIPRVAHYKQSNIVDLASAYYKSSLADKISDYEDIWGNTVSKDGERKTKLKTFQPSLKMDGGGVENLKHRSHDFFQRQQSDNVLATHFYTYSQGTQTDIFSADVPLDAPGNEVSPGESSLYNSSPDDRDKFSSPFYSEPVDSLPKDSCSLANDRNYLPQRLFNHRFSDPNLHWPQNAQCRKVDTTLDEERLASLSSSVDNIKALGPSPIHRRQQNAALSTQWVQELNQRISSHSLKKDCQTQVSSHDLVPQKPVKKSSTPKKVKGHGQGGSAWPLDSSWEWMAHDDTSSDENDMLPGTLSSKFPLHMGYTDTDSHLGDMTTVGDLIALRSPELSLPSIGPLTQSNVMRVSEYDNLDREPDHSQELVDRQRASEVLDDTATEFCEPWDSLRWERLLRLVIPETDILGDDDTLQREKMENQRNFILENNKKNETQKAASHSMVGFDDNESNSTVSAYSDATSEGLDDTSASEYPTDGYRSKSFAERLEPLLAAQRIVALRNRSSSKIGENIRHYIFRLADERDNTFAKSIEHFIQCTKESTETKPAVVMRNIRQFMSGIKNYLLKHGEGRFENLLQEERSKLKPDEFLDIDAVIEDSLHKLVIKPLKGYIYQLFVNEYTRNGSLKLLSDNIKFARTKSPEELGVRPEFKLPEGTSLEVVNHFLNRLQQAYSPLKKLENLLAAISTIYNSVQQDKIAQGKEHVSLGAGDFLPIFICVLVRCGLIAAEIEADYMWGLLHPSLMAREGGYYLTTLSSAVHVLKSLQACSPEMAQNQIEPFDNLPSSGVSYSMDMGSPRSQLGIKTPSPEPRLACIADLQGFLKIMIPDELTGSIISKTLPIKPNMTTKEVAKLIAHKFNVTNPQDYCLFKLVNGEEIMLADSECPQVIKADLMAAGTNCLFTYKRCDAKFIWPILDKSP</sequence>
<feature type="compositionally biased region" description="Basic residues" evidence="4">
    <location>
        <begin position="718"/>
        <end position="730"/>
    </location>
</feature>
<dbReference type="Pfam" id="PF23268">
    <property type="entry name" value="RIN1"/>
    <property type="match status" value="1"/>
</dbReference>
<dbReference type="PROSITE" id="PS51205">
    <property type="entry name" value="VPS9"/>
    <property type="match status" value="1"/>
</dbReference>
<dbReference type="SMART" id="SM00252">
    <property type="entry name" value="SH2"/>
    <property type="match status" value="1"/>
</dbReference>
<feature type="region of interest" description="Disordered" evidence="4">
    <location>
        <begin position="337"/>
        <end position="466"/>
    </location>
</feature>
<dbReference type="Pfam" id="PF00788">
    <property type="entry name" value="RA"/>
    <property type="match status" value="1"/>
</dbReference>
<feature type="compositionally biased region" description="Pro residues" evidence="4">
    <location>
        <begin position="135"/>
        <end position="153"/>
    </location>
</feature>
<dbReference type="GO" id="GO:0016192">
    <property type="term" value="P:vesicle-mediated transport"/>
    <property type="evidence" value="ECO:0007669"/>
    <property type="project" value="InterPro"/>
</dbReference>
<dbReference type="InterPro" id="IPR037191">
    <property type="entry name" value="VPS9_dom_sf"/>
</dbReference>
<evidence type="ECO:0000256" key="1">
    <source>
        <dbReference type="ARBA" id="ARBA00006919"/>
    </source>
</evidence>
<feature type="compositionally biased region" description="Polar residues" evidence="4">
    <location>
        <begin position="407"/>
        <end position="440"/>
    </location>
</feature>
<evidence type="ECO:0000256" key="4">
    <source>
        <dbReference type="SAM" id="MobiDB-lite"/>
    </source>
</evidence>
<keyword evidence="2" id="KW-0343">GTPase activation</keyword>
<dbReference type="InterPro" id="IPR000159">
    <property type="entry name" value="RA_dom"/>
</dbReference>
<comment type="caution">
    <text evidence="8">The sequence shown here is derived from an EMBL/GenBank/DDBJ whole genome shotgun (WGS) entry which is preliminary data.</text>
</comment>
<proteinExistence type="inferred from homology"/>
<dbReference type="SUPFAM" id="SSF54236">
    <property type="entry name" value="Ubiquitin-like"/>
    <property type="match status" value="1"/>
</dbReference>
<dbReference type="SMART" id="SM00167">
    <property type="entry name" value="VPS9"/>
    <property type="match status" value="1"/>
</dbReference>
<dbReference type="GO" id="GO:0005096">
    <property type="term" value="F:GTPase activator activity"/>
    <property type="evidence" value="ECO:0007669"/>
    <property type="project" value="UniProtKB-KW"/>
</dbReference>
<dbReference type="InterPro" id="IPR036860">
    <property type="entry name" value="SH2_dom_sf"/>
</dbReference>
<dbReference type="CDD" id="cd01776">
    <property type="entry name" value="RA_Rin"/>
    <property type="match status" value="1"/>
</dbReference>
<dbReference type="Gene3D" id="1.20.1050.80">
    <property type="entry name" value="VPS9 domain"/>
    <property type="match status" value="1"/>
</dbReference>
<feature type="domain" description="VPS9" evidence="7">
    <location>
        <begin position="1084"/>
        <end position="1231"/>
    </location>
</feature>
<dbReference type="Proteomes" id="UP001054837">
    <property type="component" value="Unassembled WGS sequence"/>
</dbReference>
<feature type="domain" description="Ras-associating" evidence="6">
    <location>
        <begin position="1278"/>
        <end position="1368"/>
    </location>
</feature>
<evidence type="ECO:0000313" key="9">
    <source>
        <dbReference type="Proteomes" id="UP001054837"/>
    </source>
</evidence>
<feature type="domain" description="SH2" evidence="5">
    <location>
        <begin position="207"/>
        <end position="301"/>
    </location>
</feature>
<feature type="compositionally biased region" description="Low complexity" evidence="4">
    <location>
        <begin position="374"/>
        <end position="383"/>
    </location>
</feature>
<dbReference type="PANTHER" id="PTHR23101:SF104">
    <property type="entry name" value="PROTEIN SPRINT"/>
    <property type="match status" value="1"/>
</dbReference>
<dbReference type="Pfam" id="PF00017">
    <property type="entry name" value="SH2"/>
    <property type="match status" value="1"/>
</dbReference>
<reference evidence="8 9" key="1">
    <citation type="submission" date="2021-06" db="EMBL/GenBank/DDBJ databases">
        <title>Caerostris darwini draft genome.</title>
        <authorList>
            <person name="Kono N."/>
            <person name="Arakawa K."/>
        </authorList>
    </citation>
    <scope>NUCLEOTIDE SEQUENCE [LARGE SCALE GENOMIC DNA]</scope>
</reference>
<feature type="compositionally biased region" description="Basic and acidic residues" evidence="4">
    <location>
        <begin position="452"/>
        <end position="466"/>
    </location>
</feature>
<feature type="compositionally biased region" description="Polar residues" evidence="4">
    <location>
        <begin position="913"/>
        <end position="924"/>
    </location>
</feature>
<name>A0AAV4WQ25_9ARAC</name>
<dbReference type="GO" id="GO:0005829">
    <property type="term" value="C:cytosol"/>
    <property type="evidence" value="ECO:0007669"/>
    <property type="project" value="TreeGrafter"/>
</dbReference>
<dbReference type="Gene3D" id="3.10.20.90">
    <property type="entry name" value="Phosphatidylinositol 3-kinase Catalytic Subunit, Chain A, domain 1"/>
    <property type="match status" value="1"/>
</dbReference>
<evidence type="ECO:0000259" key="6">
    <source>
        <dbReference type="PROSITE" id="PS50200"/>
    </source>
</evidence>
<feature type="region of interest" description="Disordered" evidence="4">
    <location>
        <begin position="117"/>
        <end position="188"/>
    </location>
</feature>